<evidence type="ECO:0000313" key="3">
    <source>
        <dbReference type="Proteomes" id="UP001199528"/>
    </source>
</evidence>
<dbReference type="AlphaFoldDB" id="A0AAJ6NGG1"/>
<dbReference type="EMBL" id="CP085083">
    <property type="protein sequence ID" value="WDZ49972.1"/>
    <property type="molecule type" value="Genomic_DNA"/>
</dbReference>
<reference evidence="2" key="1">
    <citation type="journal article" date="2022" name="Front Environ Sci">
        <title>Complete genome sequence analysis of a novel alkane-degrading bacterial strain, Acinetobacter vivianii KJ-1, and its diesel degradation ability.</title>
        <authorList>
            <person name="Zhang Y."/>
            <person name="Song F."/>
            <person name="Wang J."/>
            <person name="Zhao Q."/>
            <person name="Zheng L."/>
            <person name="Wang Z."/>
            <person name="Zhang X."/>
            <person name="Gao Y."/>
            <person name="Chen G."/>
            <person name="Huang Y."/>
        </authorList>
    </citation>
    <scope>NUCLEOTIDE SEQUENCE</scope>
    <source>
        <strain evidence="2">KJ-1</strain>
    </source>
</reference>
<dbReference type="KEGG" id="aviv:LF296_11595"/>
<evidence type="ECO:0000313" key="2">
    <source>
        <dbReference type="EMBL" id="WDZ49972.1"/>
    </source>
</evidence>
<dbReference type="InterPro" id="IPR058008">
    <property type="entry name" value="Gp26_C"/>
</dbReference>
<feature type="domain" description="Phage tail protein C-terminal" evidence="1">
    <location>
        <begin position="169"/>
        <end position="289"/>
    </location>
</feature>
<proteinExistence type="predicted"/>
<reference evidence="2" key="2">
    <citation type="submission" date="2023-02" db="EMBL/GenBank/DDBJ databases">
        <authorList>
            <person name="Huang Y."/>
            <person name="Zhang Y."/>
            <person name="Zhang T."/>
            <person name="Wang J."/>
        </authorList>
    </citation>
    <scope>NUCLEOTIDE SEQUENCE</scope>
    <source>
        <strain evidence="2">KJ-1</strain>
    </source>
</reference>
<name>A0AAJ6NGG1_9GAMM</name>
<accession>A0AAJ6NGG1</accession>
<sequence length="335" mass="36617">MANLVFKFNWEHRPYPYNAAQGKQQFMLPFASGIPNLTPDISQVQGVGTAATKNTGTSNGNVVEVQNVFGCAFSTAVDYYWSGTGTPTYTNLDDLPVGTKVLMSGVAQGVDNRPSIGSGLYYIETISTYQPNVGKLQTAYNYTLSRVAFRVAGTNNTYTGWREFWTTGNSAADSNGFIKAASPIVKLFANGIELNEEAKQQPIEFEKLGTGDYLLKGSLGFAQEGWYIEIPKDANGNTVVAVLYETLENGDISIKTYKRKFDFDIAAVVADLDNPLDIPAGRWIDVRLHEEPLPEQLINETPLEFQPTNLAQAVAAAMDGVEPPEIQDEPSNESL</sequence>
<evidence type="ECO:0000259" key="1">
    <source>
        <dbReference type="Pfam" id="PF25670"/>
    </source>
</evidence>
<dbReference type="RefSeq" id="WP_123774765.1">
    <property type="nucleotide sequence ID" value="NZ_CP085083.1"/>
</dbReference>
<dbReference type="Pfam" id="PF25670">
    <property type="entry name" value="Phage_tail_C_2"/>
    <property type="match status" value="1"/>
</dbReference>
<organism evidence="2 3">
    <name type="scientific">Acinetobacter vivianii</name>
    <dbReference type="NCBI Taxonomy" id="1776742"/>
    <lineage>
        <taxon>Bacteria</taxon>
        <taxon>Pseudomonadati</taxon>
        <taxon>Pseudomonadota</taxon>
        <taxon>Gammaproteobacteria</taxon>
        <taxon>Moraxellales</taxon>
        <taxon>Moraxellaceae</taxon>
        <taxon>Acinetobacter</taxon>
    </lineage>
</organism>
<dbReference type="Proteomes" id="UP001199528">
    <property type="component" value="Chromosome"/>
</dbReference>
<gene>
    <name evidence="2" type="ORF">LF296_11595</name>
</gene>
<protein>
    <submittedName>
        <fullName evidence="2">Phage tail protein</fullName>
    </submittedName>
</protein>